<evidence type="ECO:0000313" key="10">
    <source>
        <dbReference type="Proteomes" id="UP000279259"/>
    </source>
</evidence>
<dbReference type="InterPro" id="IPR002772">
    <property type="entry name" value="Glyco_hydro_3_C"/>
</dbReference>
<dbReference type="InterPro" id="IPR026891">
    <property type="entry name" value="Fn3-like"/>
</dbReference>
<dbReference type="Gene3D" id="3.20.20.300">
    <property type="entry name" value="Glycoside hydrolase, family 3, N-terminal domain"/>
    <property type="match status" value="1"/>
</dbReference>
<keyword evidence="10" id="KW-1185">Reference proteome</keyword>
<dbReference type="Gene3D" id="2.60.40.10">
    <property type="entry name" value="Immunoglobulins"/>
    <property type="match status" value="1"/>
</dbReference>
<gene>
    <name evidence="9" type="ORF">EHS25_004713</name>
</gene>
<evidence type="ECO:0000256" key="4">
    <source>
        <dbReference type="ARBA" id="ARBA00022801"/>
    </source>
</evidence>
<dbReference type="UniPathway" id="UPA00696"/>
<evidence type="ECO:0000259" key="8">
    <source>
        <dbReference type="PROSITE" id="PS51820"/>
    </source>
</evidence>
<dbReference type="Pfam" id="PF01915">
    <property type="entry name" value="Glyco_hydro_3_C"/>
    <property type="match status" value="1"/>
</dbReference>
<comment type="catalytic activity">
    <reaction evidence="1 7">
        <text>Hydrolysis of terminal, non-reducing beta-D-glucosyl residues with release of beta-D-glucose.</text>
        <dbReference type="EC" id="3.2.1.21"/>
    </reaction>
</comment>
<dbReference type="PANTHER" id="PTHR42715">
    <property type="entry name" value="BETA-GLUCOSIDASE"/>
    <property type="match status" value="1"/>
</dbReference>
<name>A0A427YUY8_9TREE</name>
<dbReference type="GO" id="GO:0030245">
    <property type="term" value="P:cellulose catabolic process"/>
    <property type="evidence" value="ECO:0007669"/>
    <property type="project" value="UniProtKB-UniPathway"/>
</dbReference>
<dbReference type="AlphaFoldDB" id="A0A427YUY8"/>
<dbReference type="InterPro" id="IPR050288">
    <property type="entry name" value="Cellulose_deg_GH3"/>
</dbReference>
<dbReference type="Proteomes" id="UP000279259">
    <property type="component" value="Unassembled WGS sequence"/>
</dbReference>
<keyword evidence="4 7" id="KW-0378">Hydrolase</keyword>
<reference evidence="9 10" key="1">
    <citation type="submission" date="2018-11" db="EMBL/GenBank/DDBJ databases">
        <title>Genome sequence of Saitozyma podzolica DSM 27192.</title>
        <authorList>
            <person name="Aliyu H."/>
            <person name="Gorte O."/>
            <person name="Ochsenreither K."/>
        </authorList>
    </citation>
    <scope>NUCLEOTIDE SEQUENCE [LARGE SCALE GENOMIC DNA]</scope>
    <source>
        <strain evidence="9 10">DSM 27192</strain>
    </source>
</reference>
<dbReference type="PRINTS" id="PR00133">
    <property type="entry name" value="GLHYDRLASE3"/>
</dbReference>
<evidence type="ECO:0000256" key="1">
    <source>
        <dbReference type="ARBA" id="ARBA00000448"/>
    </source>
</evidence>
<dbReference type="OrthoDB" id="47059at2759"/>
<evidence type="ECO:0000256" key="3">
    <source>
        <dbReference type="ARBA" id="ARBA00012744"/>
    </source>
</evidence>
<evidence type="ECO:0000256" key="2">
    <source>
        <dbReference type="ARBA" id="ARBA00005336"/>
    </source>
</evidence>
<sequence>MQREPDFDNHLMDRSFLTASIPELVDEMTLDEKRVLLSADGWWHTAPIPRLNVPSVKVTDGPGGARGGSAYSMTPAVSFPNATCLAATFSRPLARSMGEVLAADTKARGALCLLAPTNNIQRSPLGGRAFESFSEDPTLSGHIAAEYVGGLQSKGVSATIKHFICNDQEHDRVGQDSVVQPRALREIYLRPFQIAQKLAAPWAVMTSYNKVNGTHVSENKPLLDILRKEWGHEGIIMSDWFGTYSISEAINAGLNIEFPGPTRFRNKTLIDHLVTAHKIDERQIDSLITCILTWVQKLARISPELVYAKEKAEITRWDAKDHDAALVRKIAAEGIVVLKNEQSVLPVRKGKVAVIGPNARAKVFTGGGSARLQPAWSTTPWQGLDLGKPADVELSYALGCSTSKFFPLLDEHFTTEDGTIGFDAYHYALTEDGLQAAQHIGHDKLLRSEVRFNNWTLPGLGTSWFTELKAVFTSPLTGEYEFEIIGTGKFWFYVDDRLVQEVTEYAVKGEAFYGNGTPTKPVRVAVKEGQQYNLRLLHDTRPPPDVKYLMSAPFRYPAIRWGAQPAYEPEQAMSDAVALARQADTVVLVCGLNQDWESEGDDRPNLSLPLRSDELIHKVAEANPNTIVVIQGGSAVSMPWLDKVKGVVQAWYGGCETGTSIADVVYGHINPSGRLPLTFPRKEEDIPAAMSYKSANTKTYYEEGIWVGYKHYNARKINPLFPFGHGLSYTTFAYANLTISSLSPLRTAPDQWRLTVQVDVTNTGKLPGDHSVHFYVSPPPETSTGLKHPKYTLQGFTKVRDLAPGATSVASVTFDKYAISHWDEQSDVWRAEPGEWSVHVGINAQDMFGRVTFQIAPRFEWTGL</sequence>
<dbReference type="InterPro" id="IPR017853">
    <property type="entry name" value="GH"/>
</dbReference>
<dbReference type="STRING" id="1890683.A0A427YUY8"/>
<proteinExistence type="inferred from homology"/>
<dbReference type="InterPro" id="IPR013783">
    <property type="entry name" value="Ig-like_fold"/>
</dbReference>
<dbReference type="SMART" id="SM01217">
    <property type="entry name" value="Fn3_like"/>
    <property type="match status" value="1"/>
</dbReference>
<evidence type="ECO:0000313" key="9">
    <source>
        <dbReference type="EMBL" id="RSH94907.1"/>
    </source>
</evidence>
<dbReference type="InterPro" id="IPR037524">
    <property type="entry name" value="PA14/GLEYA"/>
</dbReference>
<dbReference type="PANTHER" id="PTHR42715:SF10">
    <property type="entry name" value="BETA-GLUCOSIDASE"/>
    <property type="match status" value="1"/>
</dbReference>
<comment type="pathway">
    <text evidence="7">Glycan metabolism; cellulose degradation.</text>
</comment>
<evidence type="ECO:0000256" key="7">
    <source>
        <dbReference type="RuleBase" id="RU361161"/>
    </source>
</evidence>
<comment type="similarity">
    <text evidence="2 7">Belongs to the glycosyl hydrolase 3 family.</text>
</comment>
<dbReference type="InterPro" id="IPR036962">
    <property type="entry name" value="Glyco_hydro_3_N_sf"/>
</dbReference>
<dbReference type="SUPFAM" id="SSF52279">
    <property type="entry name" value="Beta-D-glucan exohydrolase, C-terminal domain"/>
    <property type="match status" value="1"/>
</dbReference>
<dbReference type="PROSITE" id="PS00775">
    <property type="entry name" value="GLYCOSYL_HYDROL_F3"/>
    <property type="match status" value="1"/>
</dbReference>
<dbReference type="InterPro" id="IPR036881">
    <property type="entry name" value="Glyco_hydro_3_C_sf"/>
</dbReference>
<comment type="caution">
    <text evidence="9">The sequence shown here is derived from an EMBL/GenBank/DDBJ whole genome shotgun (WGS) entry which is preliminary data.</text>
</comment>
<keyword evidence="6 7" id="KW-0326">Glycosidase</keyword>
<dbReference type="Pfam" id="PF14310">
    <property type="entry name" value="Fn3-like"/>
    <property type="match status" value="1"/>
</dbReference>
<dbReference type="PROSITE" id="PS51820">
    <property type="entry name" value="PA14"/>
    <property type="match status" value="1"/>
</dbReference>
<accession>A0A427YUY8</accession>
<evidence type="ECO:0000256" key="6">
    <source>
        <dbReference type="ARBA" id="ARBA00023295"/>
    </source>
</evidence>
<organism evidence="9 10">
    <name type="scientific">Saitozyma podzolica</name>
    <dbReference type="NCBI Taxonomy" id="1890683"/>
    <lineage>
        <taxon>Eukaryota</taxon>
        <taxon>Fungi</taxon>
        <taxon>Dikarya</taxon>
        <taxon>Basidiomycota</taxon>
        <taxon>Agaricomycotina</taxon>
        <taxon>Tremellomycetes</taxon>
        <taxon>Tremellales</taxon>
        <taxon>Trimorphomycetaceae</taxon>
        <taxon>Saitozyma</taxon>
    </lineage>
</organism>
<dbReference type="EC" id="3.2.1.21" evidence="3 7"/>
<dbReference type="Pfam" id="PF00933">
    <property type="entry name" value="Glyco_hydro_3"/>
    <property type="match status" value="1"/>
</dbReference>
<keyword evidence="7" id="KW-0624">Polysaccharide degradation</keyword>
<feature type="domain" description="PA14" evidence="8">
    <location>
        <begin position="417"/>
        <end position="577"/>
    </location>
</feature>
<dbReference type="EMBL" id="RSCD01000002">
    <property type="protein sequence ID" value="RSH94907.1"/>
    <property type="molecule type" value="Genomic_DNA"/>
</dbReference>
<keyword evidence="5 7" id="KW-0119">Carbohydrate metabolism</keyword>
<dbReference type="Gene3D" id="2.60.120.260">
    <property type="entry name" value="Galactose-binding domain-like"/>
    <property type="match status" value="1"/>
</dbReference>
<dbReference type="InterPro" id="IPR019800">
    <property type="entry name" value="Glyco_hydro_3_AS"/>
</dbReference>
<dbReference type="InterPro" id="IPR001764">
    <property type="entry name" value="Glyco_hydro_3_N"/>
</dbReference>
<dbReference type="Gene3D" id="3.40.50.1700">
    <property type="entry name" value="Glycoside hydrolase family 3 C-terminal domain"/>
    <property type="match status" value="1"/>
</dbReference>
<dbReference type="GO" id="GO:0008422">
    <property type="term" value="F:beta-glucosidase activity"/>
    <property type="evidence" value="ECO:0007669"/>
    <property type="project" value="UniProtKB-EC"/>
</dbReference>
<evidence type="ECO:0000256" key="5">
    <source>
        <dbReference type="ARBA" id="ARBA00023277"/>
    </source>
</evidence>
<protein>
    <recommendedName>
        <fullName evidence="3 7">beta-glucosidase</fullName>
        <ecNumber evidence="3 7">3.2.1.21</ecNumber>
    </recommendedName>
</protein>
<dbReference type="SUPFAM" id="SSF51445">
    <property type="entry name" value="(Trans)glycosidases"/>
    <property type="match status" value="1"/>
</dbReference>